<feature type="compositionally biased region" description="Basic residues" evidence="1">
    <location>
        <begin position="62"/>
        <end position="81"/>
    </location>
</feature>
<sequence>MKNSLVIFLVVLCFCDVFSFRAPVPPMHPAPVPPPVVAPVGPIPYPVPVVMPILTFDDGMRGKRKRPMKRMKKTKNMKKNN</sequence>
<evidence type="ECO:0000256" key="1">
    <source>
        <dbReference type="SAM" id="MobiDB-lite"/>
    </source>
</evidence>
<reference evidence="4 5" key="1">
    <citation type="journal article" date="2018" name="Sci. Rep.">
        <title>Genomic signatures of local adaptation to the degree of environmental predictability in rotifers.</title>
        <authorList>
            <person name="Franch-Gras L."/>
            <person name="Hahn C."/>
            <person name="Garcia-Roger E.M."/>
            <person name="Carmona M.J."/>
            <person name="Serra M."/>
            <person name="Gomez A."/>
        </authorList>
    </citation>
    <scope>NUCLEOTIDE SEQUENCE [LARGE SCALE GENOMIC DNA]</scope>
    <source>
        <strain evidence="4">HYR1</strain>
    </source>
</reference>
<accession>A0A3M7QZV5</accession>
<dbReference type="AlphaFoldDB" id="A0A3M7QZV5"/>
<evidence type="ECO:0000256" key="2">
    <source>
        <dbReference type="SAM" id="Phobius"/>
    </source>
</evidence>
<keyword evidence="3" id="KW-0732">Signal</keyword>
<name>A0A3M7QZV5_BRAPC</name>
<keyword evidence="2" id="KW-0812">Transmembrane</keyword>
<protein>
    <submittedName>
        <fullName evidence="4">Uncharacterized protein</fullName>
    </submittedName>
</protein>
<dbReference type="Proteomes" id="UP000276133">
    <property type="component" value="Unassembled WGS sequence"/>
</dbReference>
<keyword evidence="2" id="KW-1133">Transmembrane helix</keyword>
<organism evidence="4 5">
    <name type="scientific">Brachionus plicatilis</name>
    <name type="common">Marine rotifer</name>
    <name type="synonym">Brachionus muelleri</name>
    <dbReference type="NCBI Taxonomy" id="10195"/>
    <lineage>
        <taxon>Eukaryota</taxon>
        <taxon>Metazoa</taxon>
        <taxon>Spiralia</taxon>
        <taxon>Gnathifera</taxon>
        <taxon>Rotifera</taxon>
        <taxon>Eurotatoria</taxon>
        <taxon>Monogononta</taxon>
        <taxon>Pseudotrocha</taxon>
        <taxon>Ploima</taxon>
        <taxon>Brachionidae</taxon>
        <taxon>Brachionus</taxon>
    </lineage>
</organism>
<feature type="transmembrane region" description="Helical" evidence="2">
    <location>
        <begin position="43"/>
        <end position="60"/>
    </location>
</feature>
<proteinExistence type="predicted"/>
<evidence type="ECO:0000256" key="3">
    <source>
        <dbReference type="SAM" id="SignalP"/>
    </source>
</evidence>
<keyword evidence="5" id="KW-1185">Reference proteome</keyword>
<feature type="signal peptide" evidence="3">
    <location>
        <begin position="1"/>
        <end position="19"/>
    </location>
</feature>
<gene>
    <name evidence="4" type="ORF">BpHYR1_023409</name>
</gene>
<comment type="caution">
    <text evidence="4">The sequence shown here is derived from an EMBL/GenBank/DDBJ whole genome shotgun (WGS) entry which is preliminary data.</text>
</comment>
<dbReference type="EMBL" id="REGN01004681">
    <property type="protein sequence ID" value="RNA16558.1"/>
    <property type="molecule type" value="Genomic_DNA"/>
</dbReference>
<feature type="region of interest" description="Disordered" evidence="1">
    <location>
        <begin position="60"/>
        <end position="81"/>
    </location>
</feature>
<feature type="chain" id="PRO_5018035045" evidence="3">
    <location>
        <begin position="20"/>
        <end position="81"/>
    </location>
</feature>
<keyword evidence="2" id="KW-0472">Membrane</keyword>
<evidence type="ECO:0000313" key="4">
    <source>
        <dbReference type="EMBL" id="RNA16558.1"/>
    </source>
</evidence>
<evidence type="ECO:0000313" key="5">
    <source>
        <dbReference type="Proteomes" id="UP000276133"/>
    </source>
</evidence>